<dbReference type="Proteomes" id="UP000626109">
    <property type="component" value="Unassembled WGS sequence"/>
</dbReference>
<dbReference type="EMBL" id="CAJNNW010006827">
    <property type="protein sequence ID" value="CAE8648654.1"/>
    <property type="molecule type" value="Genomic_DNA"/>
</dbReference>
<accession>A0A813IDQ8</accession>
<gene>
    <name evidence="2" type="ORF">PGLA2088_LOCUS6747</name>
</gene>
<protein>
    <submittedName>
        <fullName evidence="2">Uncharacterized protein</fullName>
    </submittedName>
</protein>
<evidence type="ECO:0000313" key="3">
    <source>
        <dbReference type="Proteomes" id="UP000626109"/>
    </source>
</evidence>
<feature type="non-terminal residue" evidence="2">
    <location>
        <position position="1"/>
    </location>
</feature>
<proteinExistence type="predicted"/>
<feature type="compositionally biased region" description="Low complexity" evidence="1">
    <location>
        <begin position="142"/>
        <end position="153"/>
    </location>
</feature>
<feature type="region of interest" description="Disordered" evidence="1">
    <location>
        <begin position="118"/>
        <end position="154"/>
    </location>
</feature>
<reference evidence="2" key="1">
    <citation type="submission" date="2021-02" db="EMBL/GenBank/DDBJ databases">
        <authorList>
            <person name="Dougan E. K."/>
            <person name="Rhodes N."/>
            <person name="Thang M."/>
            <person name="Chan C."/>
        </authorList>
    </citation>
    <scope>NUCLEOTIDE SEQUENCE</scope>
</reference>
<feature type="compositionally biased region" description="Basic and acidic residues" evidence="1">
    <location>
        <begin position="131"/>
        <end position="141"/>
    </location>
</feature>
<name>A0A813IDQ8_POLGL</name>
<evidence type="ECO:0000256" key="1">
    <source>
        <dbReference type="SAM" id="MobiDB-lite"/>
    </source>
</evidence>
<dbReference type="AlphaFoldDB" id="A0A813IDQ8"/>
<sequence>DEALFLPECHDARHFFASVQDEYDQVVFNNLEAVPESLHVKDWFREVSLFKVHQHLLQESESEKPDIAPHGQRRRDKVARWRQRKLALGADPEDLRDNRTFDTLMIGVRVARRPTACSFQLNLPQPDEDSDKPSESEDERSAGPSSSGPSAGRRSVDLPCFFTAYGNGKAACRLRRGSNGMPLPVGVHRFASDANAPLRSLRCSGPGSPVVLHYANCGYEAWVKKYTILAKGHGTEDGGFSVTRKGIKSMRAHLAHRELLARADPAQLEATKDSRKPTLPVMGCWLLNVQQSLAMLELGRVADLACEAGAADRGRANWPAVKQALHNFLRSLRLRPEERNMKEVEFLLDLASGPIAGDCYIGIIALGFFSYHFMDPAERHDFIRTTVFGGVTFQKAVPLSYWDVYASGWPVFALLAAASETVQSDAW</sequence>
<comment type="caution">
    <text evidence="2">The sequence shown here is derived from an EMBL/GenBank/DDBJ whole genome shotgun (WGS) entry which is preliminary data.</text>
</comment>
<feature type="non-terminal residue" evidence="2">
    <location>
        <position position="427"/>
    </location>
</feature>
<organism evidence="2 3">
    <name type="scientific">Polarella glacialis</name>
    <name type="common">Dinoflagellate</name>
    <dbReference type="NCBI Taxonomy" id="89957"/>
    <lineage>
        <taxon>Eukaryota</taxon>
        <taxon>Sar</taxon>
        <taxon>Alveolata</taxon>
        <taxon>Dinophyceae</taxon>
        <taxon>Suessiales</taxon>
        <taxon>Suessiaceae</taxon>
        <taxon>Polarella</taxon>
    </lineage>
</organism>
<evidence type="ECO:0000313" key="2">
    <source>
        <dbReference type="EMBL" id="CAE8648654.1"/>
    </source>
</evidence>